<evidence type="ECO:0000313" key="1">
    <source>
        <dbReference type="EMBL" id="MCX7570577.1"/>
    </source>
</evidence>
<dbReference type="RefSeq" id="WP_267151827.1">
    <property type="nucleotide sequence ID" value="NZ_JAPMLT010000005.1"/>
</dbReference>
<dbReference type="InterPro" id="IPR023214">
    <property type="entry name" value="HAD_sf"/>
</dbReference>
<accession>A0ABT3X423</accession>
<protein>
    <submittedName>
        <fullName evidence="1">Cof-type HAD-IIB family hydrolase</fullName>
    </submittedName>
</protein>
<organism evidence="1 2">
    <name type="scientific">Tumebacillus lacus</name>
    <dbReference type="NCBI Taxonomy" id="2995335"/>
    <lineage>
        <taxon>Bacteria</taxon>
        <taxon>Bacillati</taxon>
        <taxon>Bacillota</taxon>
        <taxon>Bacilli</taxon>
        <taxon>Bacillales</taxon>
        <taxon>Alicyclobacillaceae</taxon>
        <taxon>Tumebacillus</taxon>
    </lineage>
</organism>
<dbReference type="GO" id="GO:0016787">
    <property type="term" value="F:hydrolase activity"/>
    <property type="evidence" value="ECO:0007669"/>
    <property type="project" value="UniProtKB-KW"/>
</dbReference>
<dbReference type="SUPFAM" id="SSF56784">
    <property type="entry name" value="HAD-like"/>
    <property type="match status" value="1"/>
</dbReference>
<dbReference type="InterPro" id="IPR006379">
    <property type="entry name" value="HAD-SF_hydro_IIB"/>
</dbReference>
<sequence>MNQAAKKLIAIDLDGTTLTREKTISKRTKRALQAAMQQGHHVVIATGRPPRASLAYYQELSLRSPMINFNGAFVHHHHDETWGHHHFPMERETAFAVLDACERLDISSIMVEVKDNYYLGSHDDGLIKFAAHDGRPPSGIGNLRELVTEHPTNVLISPGKHRMNDLRAYLHEHHADVIDHRLWGVPYHVIEVVRAGVNKGSSLALVAESLGVAREDVIAFGDEDNDTEMIRYAGLGVAMGNANPMLKSIADHITDTNDNDGIAMVLERMVL</sequence>
<dbReference type="InterPro" id="IPR036412">
    <property type="entry name" value="HAD-like_sf"/>
</dbReference>
<proteinExistence type="predicted"/>
<dbReference type="CDD" id="cd07516">
    <property type="entry name" value="HAD_Pase"/>
    <property type="match status" value="1"/>
</dbReference>
<dbReference type="NCBIfam" id="TIGR01484">
    <property type="entry name" value="HAD-SF-IIB"/>
    <property type="match status" value="1"/>
</dbReference>
<dbReference type="PANTHER" id="PTHR10000">
    <property type="entry name" value="PHOSPHOSERINE PHOSPHATASE"/>
    <property type="match status" value="1"/>
</dbReference>
<dbReference type="Gene3D" id="3.40.50.1000">
    <property type="entry name" value="HAD superfamily/HAD-like"/>
    <property type="match status" value="1"/>
</dbReference>
<dbReference type="SFLD" id="SFLDG01140">
    <property type="entry name" value="C2.B:_Phosphomannomutase_and_P"/>
    <property type="match status" value="1"/>
</dbReference>
<comment type="caution">
    <text evidence="1">The sequence shown here is derived from an EMBL/GenBank/DDBJ whole genome shotgun (WGS) entry which is preliminary data.</text>
</comment>
<keyword evidence="2" id="KW-1185">Reference proteome</keyword>
<dbReference type="EMBL" id="JAPMLT010000005">
    <property type="protein sequence ID" value="MCX7570577.1"/>
    <property type="molecule type" value="Genomic_DNA"/>
</dbReference>
<name>A0ABT3X423_9BACL</name>
<dbReference type="SFLD" id="SFLDS00003">
    <property type="entry name" value="Haloacid_Dehalogenase"/>
    <property type="match status" value="1"/>
</dbReference>
<dbReference type="NCBIfam" id="TIGR00099">
    <property type="entry name" value="Cof-subfamily"/>
    <property type="match status" value="1"/>
</dbReference>
<gene>
    <name evidence="1" type="ORF">OS242_11440</name>
</gene>
<dbReference type="Pfam" id="PF08282">
    <property type="entry name" value="Hydrolase_3"/>
    <property type="match status" value="1"/>
</dbReference>
<dbReference type="Gene3D" id="3.30.1240.10">
    <property type="match status" value="1"/>
</dbReference>
<dbReference type="PANTHER" id="PTHR10000:SF23">
    <property type="entry name" value="5-AMINO-6-(5-PHOSPHO-D-RIBITYLAMINO)URACIL PHOSPHATASE YITU"/>
    <property type="match status" value="1"/>
</dbReference>
<dbReference type="InterPro" id="IPR000150">
    <property type="entry name" value="Cof"/>
</dbReference>
<reference evidence="1 2" key="1">
    <citation type="submission" date="2022-11" db="EMBL/GenBank/DDBJ databases">
        <title>Study of microbial diversity in lake waters.</title>
        <authorList>
            <person name="Zhang J."/>
        </authorList>
    </citation>
    <scope>NUCLEOTIDE SEQUENCE [LARGE SCALE GENOMIC DNA]</scope>
    <source>
        <strain evidence="1 2">DT12</strain>
    </source>
</reference>
<evidence type="ECO:0000313" key="2">
    <source>
        <dbReference type="Proteomes" id="UP001208017"/>
    </source>
</evidence>
<keyword evidence="1" id="KW-0378">Hydrolase</keyword>
<dbReference type="Proteomes" id="UP001208017">
    <property type="component" value="Unassembled WGS sequence"/>
</dbReference>